<feature type="domain" description="RapZ-like N-terminal" evidence="5">
    <location>
        <begin position="20"/>
        <end position="172"/>
    </location>
</feature>
<gene>
    <name evidence="7" type="primary">rapZ</name>
    <name evidence="7" type="ORF">IAB00_00255</name>
</gene>
<dbReference type="InterPro" id="IPR053930">
    <property type="entry name" value="RapZ-like_N"/>
</dbReference>
<evidence type="ECO:0000259" key="6">
    <source>
        <dbReference type="Pfam" id="PF22740"/>
    </source>
</evidence>
<dbReference type="Pfam" id="PF22740">
    <property type="entry name" value="PapZ_C"/>
    <property type="match status" value="1"/>
</dbReference>
<proteinExistence type="inferred from homology"/>
<dbReference type="InterPro" id="IPR027417">
    <property type="entry name" value="P-loop_NTPase"/>
</dbReference>
<feature type="domain" description="RapZ C-terminal" evidence="6">
    <location>
        <begin position="181"/>
        <end position="301"/>
    </location>
</feature>
<evidence type="ECO:0000313" key="8">
    <source>
        <dbReference type="Proteomes" id="UP000824124"/>
    </source>
</evidence>
<dbReference type="Proteomes" id="UP000824124">
    <property type="component" value="Unassembled WGS sequence"/>
</dbReference>
<dbReference type="GO" id="GO:0005525">
    <property type="term" value="F:GTP binding"/>
    <property type="evidence" value="ECO:0007669"/>
    <property type="project" value="UniProtKB-UniRule"/>
</dbReference>
<dbReference type="GO" id="GO:0005524">
    <property type="term" value="F:ATP binding"/>
    <property type="evidence" value="ECO:0007669"/>
    <property type="project" value="UniProtKB-UniRule"/>
</dbReference>
<protein>
    <submittedName>
        <fullName evidence="7">RNase adapter RapZ</fullName>
    </submittedName>
</protein>
<dbReference type="Pfam" id="PF03668">
    <property type="entry name" value="RapZ-like_N"/>
    <property type="match status" value="1"/>
</dbReference>
<dbReference type="InterPro" id="IPR053931">
    <property type="entry name" value="RapZ_C"/>
</dbReference>
<feature type="binding site" evidence="4">
    <location>
        <begin position="26"/>
        <end position="33"/>
    </location>
    <ligand>
        <name>ATP</name>
        <dbReference type="ChEBI" id="CHEBI:30616"/>
    </ligand>
</feature>
<keyword evidence="3 4" id="KW-0342">GTP-binding</keyword>
<evidence type="ECO:0000259" key="5">
    <source>
        <dbReference type="Pfam" id="PF03668"/>
    </source>
</evidence>
<reference evidence="7" key="1">
    <citation type="submission" date="2020-10" db="EMBL/GenBank/DDBJ databases">
        <authorList>
            <person name="Gilroy R."/>
        </authorList>
    </citation>
    <scope>NUCLEOTIDE SEQUENCE</scope>
    <source>
        <strain evidence="7">2830</strain>
    </source>
</reference>
<dbReference type="InterPro" id="IPR005337">
    <property type="entry name" value="RapZ-like"/>
</dbReference>
<dbReference type="NCBIfam" id="NF003828">
    <property type="entry name" value="PRK05416.1"/>
    <property type="match status" value="1"/>
</dbReference>
<evidence type="ECO:0000256" key="1">
    <source>
        <dbReference type="ARBA" id="ARBA00022741"/>
    </source>
</evidence>
<dbReference type="PIRSF" id="PIRSF005052">
    <property type="entry name" value="P-loopkin"/>
    <property type="match status" value="1"/>
</dbReference>
<dbReference type="PANTHER" id="PTHR30448">
    <property type="entry name" value="RNASE ADAPTER PROTEIN RAPZ"/>
    <property type="match status" value="1"/>
</dbReference>
<comment type="caution">
    <text evidence="7">The sequence shown here is derived from an EMBL/GenBank/DDBJ whole genome shotgun (WGS) entry which is preliminary data.</text>
</comment>
<dbReference type="EMBL" id="DVMH01000003">
    <property type="protein sequence ID" value="HIU09677.1"/>
    <property type="molecule type" value="Genomic_DNA"/>
</dbReference>
<sequence>MIICTQRNSNTFSRGAGALELKIVTGMSGAGKTNLVQVLEDMGYYCVDNLPPNLFLKFVELILQVQADFSRVALVADVRGGKFFQDVYGVLQEMKNKGIDYEIIFLEASDEALVRRFKETRRRHPLAKSGSVLEGIREERKRLQRIRGLADIIIDTSGMRVQDFKQQVADMLGEGDDERLLVNVISFGFKYGLPIDVDMVMDVRFLPNPFYVAELKPQTGLDAPVRDYVIERAETQSFLDKYCAMLAEIMPQYLTEGKHHLSLAVGCTGGQHRSVAMAEEIGRRLSAAVSCAKVRVGHRDLSRG</sequence>
<organism evidence="7 8">
    <name type="scientific">Candidatus Avidehalobacter gallistercoris</name>
    <dbReference type="NCBI Taxonomy" id="2840694"/>
    <lineage>
        <taxon>Bacteria</taxon>
        <taxon>Bacillati</taxon>
        <taxon>Bacillota</taxon>
        <taxon>Clostridia</taxon>
        <taxon>Eubacteriales</taxon>
        <taxon>Peptococcaceae</taxon>
        <taxon>Peptococcaceae incertae sedis</taxon>
        <taxon>Candidatus Avidehalobacter</taxon>
    </lineage>
</organism>
<dbReference type="PANTHER" id="PTHR30448:SF0">
    <property type="entry name" value="RNASE ADAPTER PROTEIN RAPZ"/>
    <property type="match status" value="1"/>
</dbReference>
<dbReference type="AlphaFoldDB" id="A0A9D1KX42"/>
<evidence type="ECO:0000256" key="2">
    <source>
        <dbReference type="ARBA" id="ARBA00022840"/>
    </source>
</evidence>
<evidence type="ECO:0000313" key="7">
    <source>
        <dbReference type="EMBL" id="HIU09677.1"/>
    </source>
</evidence>
<name>A0A9D1KX42_9FIRM</name>
<dbReference type="HAMAP" id="MF_00636">
    <property type="entry name" value="RapZ_like"/>
    <property type="match status" value="1"/>
</dbReference>
<feature type="binding site" evidence="4">
    <location>
        <begin position="77"/>
        <end position="80"/>
    </location>
    <ligand>
        <name>GTP</name>
        <dbReference type="ChEBI" id="CHEBI:37565"/>
    </ligand>
</feature>
<evidence type="ECO:0000256" key="3">
    <source>
        <dbReference type="ARBA" id="ARBA00023134"/>
    </source>
</evidence>
<reference evidence="7" key="2">
    <citation type="journal article" date="2021" name="PeerJ">
        <title>Extensive microbial diversity within the chicken gut microbiome revealed by metagenomics and culture.</title>
        <authorList>
            <person name="Gilroy R."/>
            <person name="Ravi A."/>
            <person name="Getino M."/>
            <person name="Pursley I."/>
            <person name="Horton D.L."/>
            <person name="Alikhan N.F."/>
            <person name="Baker D."/>
            <person name="Gharbi K."/>
            <person name="Hall N."/>
            <person name="Watson M."/>
            <person name="Adriaenssens E.M."/>
            <person name="Foster-Nyarko E."/>
            <person name="Jarju S."/>
            <person name="Secka A."/>
            <person name="Antonio M."/>
            <person name="Oren A."/>
            <person name="Chaudhuri R.R."/>
            <person name="La Ragione R."/>
            <person name="Hildebrand F."/>
            <person name="Pallen M.J."/>
        </authorList>
    </citation>
    <scope>NUCLEOTIDE SEQUENCE</scope>
    <source>
        <strain evidence="7">2830</strain>
    </source>
</reference>
<keyword evidence="1 4" id="KW-0547">Nucleotide-binding</keyword>
<dbReference type="SUPFAM" id="SSF52540">
    <property type="entry name" value="P-loop containing nucleoside triphosphate hydrolases"/>
    <property type="match status" value="1"/>
</dbReference>
<keyword evidence="2 4" id="KW-0067">ATP-binding</keyword>
<evidence type="ECO:0000256" key="4">
    <source>
        <dbReference type="HAMAP-Rule" id="MF_00636"/>
    </source>
</evidence>
<accession>A0A9D1KX42</accession>
<dbReference type="Gene3D" id="3.40.50.300">
    <property type="entry name" value="P-loop containing nucleotide triphosphate hydrolases"/>
    <property type="match status" value="1"/>
</dbReference>